<dbReference type="PROSITE" id="PS00018">
    <property type="entry name" value="EF_HAND_1"/>
    <property type="match status" value="1"/>
</dbReference>
<dbReference type="OrthoDB" id="6337871at2759"/>
<keyword evidence="5" id="KW-0378">Hydrolase</keyword>
<gene>
    <name evidence="7" type="ORF">NEZAVI_LOCUS13783</name>
</gene>
<keyword evidence="6" id="KW-0326">Glycosidase</keyword>
<reference evidence="7" key="1">
    <citation type="submission" date="2022-01" db="EMBL/GenBank/DDBJ databases">
        <authorList>
            <person name="King R."/>
        </authorList>
    </citation>
    <scope>NUCLEOTIDE SEQUENCE</scope>
</reference>
<keyword evidence="8" id="KW-1185">Reference proteome</keyword>
<sequence length="93" mass="10062">MAALGQQAIYGHNFRVATNILKKQTPFLDDCNNDGRIDCADYAAIHRLGGYGCQGQVDLKFGQTFRACQAQVQSLAAPTIDVRGGNAADIFKK</sequence>
<name>A0A9P0MX22_NEZVI</name>
<evidence type="ECO:0000256" key="1">
    <source>
        <dbReference type="ARBA" id="ARBA00000632"/>
    </source>
</evidence>
<keyword evidence="3" id="KW-0929">Antimicrobial</keyword>
<dbReference type="InterPro" id="IPR008597">
    <property type="entry name" value="Invert_lysozyme"/>
</dbReference>
<proteinExistence type="predicted"/>
<dbReference type="Pfam" id="PF05497">
    <property type="entry name" value="Destabilase"/>
    <property type="match status" value="1"/>
</dbReference>
<dbReference type="GO" id="GO:0003796">
    <property type="term" value="F:lysozyme activity"/>
    <property type="evidence" value="ECO:0007669"/>
    <property type="project" value="UniProtKB-EC"/>
</dbReference>
<keyword evidence="4" id="KW-0081">Bacteriolytic enzyme</keyword>
<dbReference type="EMBL" id="OV725082">
    <property type="protein sequence ID" value="CAH1405612.1"/>
    <property type="molecule type" value="Genomic_DNA"/>
</dbReference>
<dbReference type="PROSITE" id="PS51909">
    <property type="entry name" value="LYSOZYME_I"/>
    <property type="match status" value="1"/>
</dbReference>
<dbReference type="GO" id="GO:0042742">
    <property type="term" value="P:defense response to bacterium"/>
    <property type="evidence" value="ECO:0007669"/>
    <property type="project" value="UniProtKB-KW"/>
</dbReference>
<accession>A0A9P0MX22</accession>
<evidence type="ECO:0000256" key="4">
    <source>
        <dbReference type="ARBA" id="ARBA00022638"/>
    </source>
</evidence>
<protein>
    <recommendedName>
        <fullName evidence="2">lysozyme</fullName>
        <ecNumber evidence="2">3.2.1.17</ecNumber>
    </recommendedName>
</protein>
<comment type="catalytic activity">
    <reaction evidence="1">
        <text>Hydrolysis of (1-&gt;4)-beta-linkages between N-acetylmuramic acid and N-acetyl-D-glucosamine residues in a peptidoglycan and between N-acetyl-D-glucosamine residues in chitodextrins.</text>
        <dbReference type="EC" id="3.2.1.17"/>
    </reaction>
</comment>
<evidence type="ECO:0000256" key="6">
    <source>
        <dbReference type="ARBA" id="ARBA00023295"/>
    </source>
</evidence>
<evidence type="ECO:0000256" key="5">
    <source>
        <dbReference type="ARBA" id="ARBA00022801"/>
    </source>
</evidence>
<dbReference type="GO" id="GO:0031640">
    <property type="term" value="P:killing of cells of another organism"/>
    <property type="evidence" value="ECO:0007669"/>
    <property type="project" value="UniProtKB-KW"/>
</dbReference>
<evidence type="ECO:0000313" key="8">
    <source>
        <dbReference type="Proteomes" id="UP001152798"/>
    </source>
</evidence>
<evidence type="ECO:0000313" key="7">
    <source>
        <dbReference type="EMBL" id="CAH1405612.1"/>
    </source>
</evidence>
<evidence type="ECO:0000256" key="3">
    <source>
        <dbReference type="ARBA" id="ARBA00022529"/>
    </source>
</evidence>
<dbReference type="Gene3D" id="1.10.530.10">
    <property type="match status" value="1"/>
</dbReference>
<evidence type="ECO:0000256" key="2">
    <source>
        <dbReference type="ARBA" id="ARBA00012732"/>
    </source>
</evidence>
<organism evidence="7 8">
    <name type="scientific">Nezara viridula</name>
    <name type="common">Southern green stink bug</name>
    <name type="synonym">Cimex viridulus</name>
    <dbReference type="NCBI Taxonomy" id="85310"/>
    <lineage>
        <taxon>Eukaryota</taxon>
        <taxon>Metazoa</taxon>
        <taxon>Ecdysozoa</taxon>
        <taxon>Arthropoda</taxon>
        <taxon>Hexapoda</taxon>
        <taxon>Insecta</taxon>
        <taxon>Pterygota</taxon>
        <taxon>Neoptera</taxon>
        <taxon>Paraneoptera</taxon>
        <taxon>Hemiptera</taxon>
        <taxon>Heteroptera</taxon>
        <taxon>Panheteroptera</taxon>
        <taxon>Pentatomomorpha</taxon>
        <taxon>Pentatomoidea</taxon>
        <taxon>Pentatomidae</taxon>
        <taxon>Pentatominae</taxon>
        <taxon>Nezara</taxon>
    </lineage>
</organism>
<dbReference type="AlphaFoldDB" id="A0A9P0MX22"/>
<dbReference type="EC" id="3.2.1.17" evidence="2"/>
<dbReference type="Proteomes" id="UP001152798">
    <property type="component" value="Chromosome 6"/>
</dbReference>
<dbReference type="InterPro" id="IPR018247">
    <property type="entry name" value="EF_Hand_1_Ca_BS"/>
</dbReference>